<dbReference type="Gene3D" id="1.10.510.10">
    <property type="entry name" value="Transferase(Phosphotransferase) domain 1"/>
    <property type="match status" value="1"/>
</dbReference>
<keyword evidence="1" id="KW-0808">Transferase</keyword>
<dbReference type="PANTHER" id="PTHR43289">
    <property type="entry name" value="MITOGEN-ACTIVATED PROTEIN KINASE KINASE KINASE 20-RELATED"/>
    <property type="match status" value="1"/>
</dbReference>
<feature type="region of interest" description="Disordered" evidence="7">
    <location>
        <begin position="419"/>
        <end position="446"/>
    </location>
</feature>
<protein>
    <recommendedName>
        <fullName evidence="8">Protein kinase domain-containing protein</fullName>
    </recommendedName>
</protein>
<dbReference type="InterPro" id="IPR029050">
    <property type="entry name" value="Immunoprotect_excell_Ig-like"/>
</dbReference>
<dbReference type="InterPro" id="IPR017441">
    <property type="entry name" value="Protein_kinase_ATP_BS"/>
</dbReference>
<dbReference type="InterPro" id="IPR000719">
    <property type="entry name" value="Prot_kinase_dom"/>
</dbReference>
<evidence type="ECO:0000256" key="7">
    <source>
        <dbReference type="SAM" id="MobiDB-lite"/>
    </source>
</evidence>
<feature type="compositionally biased region" description="Low complexity" evidence="7">
    <location>
        <begin position="295"/>
        <end position="316"/>
    </location>
</feature>
<dbReference type="EMBL" id="BMPI01000021">
    <property type="protein sequence ID" value="GGM38368.1"/>
    <property type="molecule type" value="Genomic_DNA"/>
</dbReference>
<keyword evidence="10" id="KW-1185">Reference proteome</keyword>
<feature type="compositionally biased region" description="Gly residues" evidence="7">
    <location>
        <begin position="317"/>
        <end position="333"/>
    </location>
</feature>
<evidence type="ECO:0000256" key="6">
    <source>
        <dbReference type="PROSITE-ProRule" id="PRU10141"/>
    </source>
</evidence>
<dbReference type="GO" id="GO:0005524">
    <property type="term" value="F:ATP binding"/>
    <property type="evidence" value="ECO:0007669"/>
    <property type="project" value="UniProtKB-UniRule"/>
</dbReference>
<feature type="region of interest" description="Disordered" evidence="7">
    <location>
        <begin position="267"/>
        <end position="389"/>
    </location>
</feature>
<feature type="compositionally biased region" description="Gly residues" evidence="7">
    <location>
        <begin position="420"/>
        <end position="430"/>
    </location>
</feature>
<evidence type="ECO:0000259" key="8">
    <source>
        <dbReference type="PROSITE" id="PS50011"/>
    </source>
</evidence>
<dbReference type="InterPro" id="IPR029051">
    <property type="entry name" value="DUF4352"/>
</dbReference>
<reference evidence="9" key="2">
    <citation type="submission" date="2020-09" db="EMBL/GenBank/DDBJ databases">
        <authorList>
            <person name="Sun Q."/>
            <person name="Ohkuma M."/>
        </authorList>
    </citation>
    <scope>NUCLEOTIDE SEQUENCE</scope>
    <source>
        <strain evidence="9">JCM 19831</strain>
    </source>
</reference>
<dbReference type="Pfam" id="PF00069">
    <property type="entry name" value="Pkinase"/>
    <property type="match status" value="1"/>
</dbReference>
<evidence type="ECO:0000256" key="3">
    <source>
        <dbReference type="ARBA" id="ARBA00022741"/>
    </source>
</evidence>
<sequence>MADMGDSPAPLRAEDPPAVGAYRLRGVLGIGGMGTVYLAASPAGRDVALKVINPALHGDPAFRHRFAAEAAAAARVAGFCTARVLDVDLDGPVPHLVTEYVPGPSLHDYATAHGPLAGQVPAVAVGVAAALTAIHAVGLVHADLSPRNVLLSPFGPKVIDFGVARLHGHTAPDQHRFGTPGWLAPEQLHGAAPSQASDVYAWGLLVAWAGTGRMPVDPSVPGAAADLAGLDEDLAAVVAKALRADPAARPSAERVLLALVGQRDPAAVRVPSPDLPAGLSPDEATSRLSGVAGNAPTARHGAAGPAAHGAAGTVPAGRGGGNRAGRGGPGGGPVFVPGAAPVSPRPVSPTMVDRTGQAGASTGFGARFRSRPLPPVPPPPRRPPPPRAGRAVLSGIGLVALLACVLGALKLTGDGDGDGDAGAPGGGGQGTSAAAKPSPKRSPVAADGKLRFTVAGLSCGTTELGPWPVTKQSQGQFCLVELKVENVGSGSGRVWLGSQHLRDVDAREYSPDELSWIYFDKTRPLLAEINPGNSVTGTLVYDVPKGVRLAELRVKEHPLSGGETINLR</sequence>
<name>A0A917WX86_9ACTN</name>
<comment type="caution">
    <text evidence="9">The sequence shown here is derived from an EMBL/GenBank/DDBJ whole genome shotgun (WGS) entry which is preliminary data.</text>
</comment>
<keyword evidence="3 6" id="KW-0547">Nucleotide-binding</keyword>
<evidence type="ECO:0000256" key="4">
    <source>
        <dbReference type="ARBA" id="ARBA00022777"/>
    </source>
</evidence>
<keyword evidence="4" id="KW-0418">Kinase</keyword>
<keyword evidence="2" id="KW-0732">Signal</keyword>
<dbReference type="InterPro" id="IPR008266">
    <property type="entry name" value="Tyr_kinase_AS"/>
</dbReference>
<dbReference type="Gene3D" id="2.60.40.1240">
    <property type="match status" value="1"/>
</dbReference>
<dbReference type="InterPro" id="IPR011009">
    <property type="entry name" value="Kinase-like_dom_sf"/>
</dbReference>
<dbReference type="Pfam" id="PF11611">
    <property type="entry name" value="DUF4352"/>
    <property type="match status" value="1"/>
</dbReference>
<dbReference type="CDD" id="cd14014">
    <property type="entry name" value="STKc_PknB_like"/>
    <property type="match status" value="1"/>
</dbReference>
<evidence type="ECO:0000256" key="5">
    <source>
        <dbReference type="ARBA" id="ARBA00022840"/>
    </source>
</evidence>
<dbReference type="Proteomes" id="UP000642070">
    <property type="component" value="Unassembled WGS sequence"/>
</dbReference>
<dbReference type="PROSITE" id="PS00109">
    <property type="entry name" value="PROTEIN_KINASE_TYR"/>
    <property type="match status" value="1"/>
</dbReference>
<dbReference type="SUPFAM" id="SSF56112">
    <property type="entry name" value="Protein kinase-like (PK-like)"/>
    <property type="match status" value="1"/>
</dbReference>
<dbReference type="PROSITE" id="PS00107">
    <property type="entry name" value="PROTEIN_KINASE_ATP"/>
    <property type="match status" value="1"/>
</dbReference>
<feature type="domain" description="Protein kinase" evidence="8">
    <location>
        <begin position="22"/>
        <end position="267"/>
    </location>
</feature>
<evidence type="ECO:0000256" key="1">
    <source>
        <dbReference type="ARBA" id="ARBA00022679"/>
    </source>
</evidence>
<feature type="binding site" evidence="6">
    <location>
        <position position="50"/>
    </location>
    <ligand>
        <name>ATP</name>
        <dbReference type="ChEBI" id="CHEBI:30616"/>
    </ligand>
</feature>
<evidence type="ECO:0000256" key="2">
    <source>
        <dbReference type="ARBA" id="ARBA00022729"/>
    </source>
</evidence>
<evidence type="ECO:0000313" key="9">
    <source>
        <dbReference type="EMBL" id="GGM38368.1"/>
    </source>
</evidence>
<accession>A0A917WX86</accession>
<dbReference type="AlphaFoldDB" id="A0A917WX86"/>
<keyword evidence="5 6" id="KW-0067">ATP-binding</keyword>
<dbReference type="PROSITE" id="PS50011">
    <property type="entry name" value="PROTEIN_KINASE_DOM"/>
    <property type="match status" value="1"/>
</dbReference>
<organism evidence="9 10">
    <name type="scientific">Dactylosporangium sucinum</name>
    <dbReference type="NCBI Taxonomy" id="1424081"/>
    <lineage>
        <taxon>Bacteria</taxon>
        <taxon>Bacillati</taxon>
        <taxon>Actinomycetota</taxon>
        <taxon>Actinomycetes</taxon>
        <taxon>Micromonosporales</taxon>
        <taxon>Micromonosporaceae</taxon>
        <taxon>Dactylosporangium</taxon>
    </lineage>
</organism>
<gene>
    <name evidence="9" type="ORF">GCM10007977_044820</name>
</gene>
<feature type="compositionally biased region" description="Pro residues" evidence="7">
    <location>
        <begin position="372"/>
        <end position="387"/>
    </location>
</feature>
<proteinExistence type="predicted"/>
<dbReference type="Gene3D" id="3.30.200.20">
    <property type="entry name" value="Phosphorylase Kinase, domain 1"/>
    <property type="match status" value="1"/>
</dbReference>
<evidence type="ECO:0000313" key="10">
    <source>
        <dbReference type="Proteomes" id="UP000642070"/>
    </source>
</evidence>
<dbReference type="PANTHER" id="PTHR43289:SF34">
    <property type="entry name" value="SERINE_THREONINE-PROTEIN KINASE YBDM-RELATED"/>
    <property type="match status" value="1"/>
</dbReference>
<dbReference type="GO" id="GO:0004674">
    <property type="term" value="F:protein serine/threonine kinase activity"/>
    <property type="evidence" value="ECO:0007669"/>
    <property type="project" value="TreeGrafter"/>
</dbReference>
<reference evidence="9" key="1">
    <citation type="journal article" date="2014" name="Int. J. Syst. Evol. Microbiol.">
        <title>Complete genome sequence of Corynebacterium casei LMG S-19264T (=DSM 44701T), isolated from a smear-ripened cheese.</title>
        <authorList>
            <consortium name="US DOE Joint Genome Institute (JGI-PGF)"/>
            <person name="Walter F."/>
            <person name="Albersmeier A."/>
            <person name="Kalinowski J."/>
            <person name="Ruckert C."/>
        </authorList>
    </citation>
    <scope>NUCLEOTIDE SEQUENCE</scope>
    <source>
        <strain evidence="9">JCM 19831</strain>
    </source>
</reference>